<sequence length="668" mass="75694">MSGGAQINKAGQAFSEDYVIVECTDHTDSFYQFHLDNTKMGNFEKGKDMTFSVDLQNDVYVTFLVFQFINGSWTENLQTEFPAGDWSRRSFTFQIDGRATGWGMRLRFARLEMSKGKRFRFKRPKLEKGSVPTDFSKSTYELEQSVNGIRETITKVENNQSGFDKRVTAVEKNAEGITQNVSKIQEMQTEQSKKISEAQSIIKQHSDQIDLTIKKKDMEDYVGGLGSINEVRNAGLNTTKFWNLSAGTVLQPNSIYKGYPTFWSDYSGKTSDHWSGAISDFISVTTGESLVSTGWFATDNIASLDQKAWMEIEFYNGTKSTRMRTQRVEIKWIKQGDWVKMTMLSTVAANEEWVRWRYYVQRNGRLRAGLPMLQRGKVATEFWLHPKDQVDADKMLEDIANRVATEQYNQKMTQIDNRFSVNEKGIDLVAKKTEVYTQTQSNDKFATNAYVRNMEGRIQVTEKNILSTVKKGEIISSINQTAEKIKISANLIDLVGRVEASWLKAGLLQGMTIKTSATKEYLHMENQVIRFVNQGSAKIVMGFEDERKSTTRNPYIILGEGDGTGRNIGSIYKDGNGVYYRYVDYNGAESNIRLTNAGNIGITAQDGIWFTAKRVNFTSPISTSGILFNSFGKIPLSQQGVLWMGNGYRGFGAYYHDGKAWNFISSSQ</sequence>
<dbReference type="KEGG" id="ban:BA_3770"/>
<dbReference type="Proteomes" id="UP000000427">
    <property type="component" value="Chromosome"/>
</dbReference>
<dbReference type="EMBL" id="AE016879">
    <property type="protein sequence ID" value="AAP27514.1"/>
    <property type="molecule type" value="Genomic_DNA"/>
</dbReference>
<dbReference type="AlphaFoldDB" id="A0A2P0HHT1"/>
<dbReference type="OrthoDB" id="2240714at2"/>
<organism evidence="1 2">
    <name type="scientific">Bacillus anthracis</name>
    <name type="common">anthrax bacterium</name>
    <dbReference type="NCBI Taxonomy" id="1392"/>
    <lineage>
        <taxon>Bacteria</taxon>
        <taxon>Bacillati</taxon>
        <taxon>Bacillota</taxon>
        <taxon>Bacilli</taxon>
        <taxon>Bacillales</taxon>
        <taxon>Bacillaceae</taxon>
        <taxon>Bacillus</taxon>
        <taxon>Bacillus cereus group</taxon>
    </lineage>
</organism>
<proteinExistence type="predicted"/>
<evidence type="ECO:0000313" key="1">
    <source>
        <dbReference type="EMBL" id="AAP27514.1"/>
    </source>
</evidence>
<accession>A0A2P0HHT1</accession>
<evidence type="ECO:0000313" key="2">
    <source>
        <dbReference type="Proteomes" id="UP000000427"/>
    </source>
</evidence>
<gene>
    <name evidence="1" type="ordered locus">BA_3770</name>
</gene>
<dbReference type="RefSeq" id="WP_000012948.1">
    <property type="nucleotide sequence ID" value="NZ_AP014833.1"/>
</dbReference>
<name>A0A2P0HHT1_BACAN</name>
<dbReference type="GeneID" id="45023481"/>
<reference evidence="1 2" key="1">
    <citation type="journal article" date="2003" name="Nature">
        <title>The genome sequence of Bacillus anthracis Ames and comparison to closely related bacteria.</title>
        <authorList>
            <person name="Read T.D."/>
            <person name="Peterson S.N."/>
            <person name="Tourasse N."/>
            <person name="Baillie L.W."/>
            <person name="Paulsen I.T."/>
            <person name="Nelson K.E."/>
            <person name="Tettelin H."/>
            <person name="Fouts D.E."/>
            <person name="Eisen J.A."/>
            <person name="Gill S.R."/>
            <person name="Holtzapple E.K."/>
            <person name="Okstad O.A."/>
            <person name="Helgason E."/>
            <person name="Rilstone J."/>
            <person name="Wu M."/>
            <person name="Kolonay J.F."/>
            <person name="Beanan M.J."/>
            <person name="Dodson R.J."/>
            <person name="Brinkac L.M."/>
            <person name="Gwinn M."/>
            <person name="DeBoy R.T."/>
            <person name="Madpu R."/>
            <person name="Daugherty S.C."/>
            <person name="Durkin A.S."/>
            <person name="Haft D.H."/>
            <person name="Nelson W.C."/>
            <person name="Peterson J.D."/>
            <person name="Pop M."/>
            <person name="Khouri H.M."/>
            <person name="Radune D."/>
            <person name="Benton J.L."/>
            <person name="Mahamoud Y."/>
            <person name="Jiang L."/>
            <person name="Hance I.R."/>
            <person name="Weidman J.F."/>
            <person name="Berry K.J."/>
            <person name="Plaut R.D."/>
            <person name="Wolf A.M."/>
            <person name="Watkins K.L."/>
            <person name="Nierman W.C."/>
            <person name="Hazen A."/>
            <person name="Cline R."/>
            <person name="Redmond C."/>
            <person name="Thwaite J.E."/>
            <person name="White O."/>
            <person name="Salzberg S.L."/>
            <person name="Thomason B."/>
            <person name="Friedlander A.M."/>
            <person name="Koehler T.M."/>
            <person name="Hanna P.C."/>
            <person name="Kolsto A.B."/>
            <person name="Fraser C.M."/>
        </authorList>
    </citation>
    <scope>NUCLEOTIDE SEQUENCE [LARGE SCALE GENOMIC DNA]</scope>
    <source>
        <strain evidence="2">Ames / isolate Porton</strain>
    </source>
</reference>
<protein>
    <submittedName>
        <fullName evidence="1">Conserved domain protein</fullName>
    </submittedName>
</protein>